<feature type="compositionally biased region" description="Basic and acidic residues" evidence="10">
    <location>
        <begin position="46"/>
        <end position="59"/>
    </location>
</feature>
<feature type="compositionally biased region" description="Polar residues" evidence="10">
    <location>
        <begin position="28"/>
        <end position="45"/>
    </location>
</feature>
<dbReference type="Gene3D" id="1.25.40.570">
    <property type="match status" value="1"/>
</dbReference>
<dbReference type="PROSITE" id="PS50250">
    <property type="entry name" value="PCI"/>
    <property type="match status" value="1"/>
</dbReference>
<reference evidence="12 13" key="1">
    <citation type="journal article" date="2013" name="PLoS ONE">
        <title>Genomic and secretomic analyses reveal unique features of the lignocellulolytic enzyme system of Penicillium decumbens.</title>
        <authorList>
            <person name="Liu G."/>
            <person name="Zhang L."/>
            <person name="Wei X."/>
            <person name="Zou G."/>
            <person name="Qin Y."/>
            <person name="Ma L."/>
            <person name="Li J."/>
            <person name="Zheng H."/>
            <person name="Wang S."/>
            <person name="Wang C."/>
            <person name="Xun L."/>
            <person name="Zhao G.-P."/>
            <person name="Zhou Z."/>
            <person name="Qu Y."/>
        </authorList>
    </citation>
    <scope>NUCLEOTIDE SEQUENCE [LARGE SCALE GENOMIC DNA]</scope>
    <source>
        <strain evidence="13">114-2 / CGMCC 5302</strain>
    </source>
</reference>
<feature type="compositionally biased region" description="Low complexity" evidence="10">
    <location>
        <begin position="14"/>
        <end position="27"/>
    </location>
</feature>
<feature type="region of interest" description="Disordered" evidence="10">
    <location>
        <begin position="1"/>
        <end position="59"/>
    </location>
</feature>
<comment type="subcellular location">
    <subcellularLocation>
        <location evidence="2">Cytoplasm</location>
    </subcellularLocation>
    <subcellularLocation>
        <location evidence="1">Nucleus</location>
    </subcellularLocation>
</comment>
<dbReference type="GO" id="GO:0005737">
    <property type="term" value="C:cytoplasm"/>
    <property type="evidence" value="ECO:0007669"/>
    <property type="project" value="UniProtKB-SubCell"/>
</dbReference>
<keyword evidence="7" id="KW-0539">Nucleus</keyword>
<dbReference type="SMART" id="SM00088">
    <property type="entry name" value="PINT"/>
    <property type="match status" value="1"/>
</dbReference>
<dbReference type="Proteomes" id="UP000019376">
    <property type="component" value="Unassembled WGS sequence"/>
</dbReference>
<keyword evidence="9" id="KW-0175">Coiled coil</keyword>
<dbReference type="EMBL" id="KB644413">
    <property type="protein sequence ID" value="EPS31376.1"/>
    <property type="molecule type" value="Genomic_DNA"/>
</dbReference>
<comment type="subunit">
    <text evidence="4">Component of the COP9 signalosome (CSN) complex.</text>
</comment>
<keyword evidence="13" id="KW-1185">Reference proteome</keyword>
<evidence type="ECO:0000313" key="13">
    <source>
        <dbReference type="Proteomes" id="UP000019376"/>
    </source>
</evidence>
<organism evidence="12 13">
    <name type="scientific">Penicillium oxalicum (strain 114-2 / CGMCC 5302)</name>
    <name type="common">Penicillium decumbens</name>
    <dbReference type="NCBI Taxonomy" id="933388"/>
    <lineage>
        <taxon>Eukaryota</taxon>
        <taxon>Fungi</taxon>
        <taxon>Dikarya</taxon>
        <taxon>Ascomycota</taxon>
        <taxon>Pezizomycotina</taxon>
        <taxon>Eurotiomycetes</taxon>
        <taxon>Eurotiomycetidae</taxon>
        <taxon>Eurotiales</taxon>
        <taxon>Aspergillaceae</taxon>
        <taxon>Penicillium</taxon>
    </lineage>
</organism>
<evidence type="ECO:0000256" key="7">
    <source>
        <dbReference type="ARBA" id="ARBA00023242"/>
    </source>
</evidence>
<evidence type="ECO:0000256" key="2">
    <source>
        <dbReference type="ARBA" id="ARBA00004496"/>
    </source>
</evidence>
<keyword evidence="5" id="KW-0963">Cytoplasm</keyword>
<dbReference type="InterPro" id="IPR019585">
    <property type="entry name" value="Rpn7/CSN1"/>
</dbReference>
<dbReference type="eggNOG" id="KOG0686">
    <property type="taxonomic scope" value="Eukaryota"/>
</dbReference>
<evidence type="ECO:0000313" key="12">
    <source>
        <dbReference type="EMBL" id="EPS31376.1"/>
    </source>
</evidence>
<evidence type="ECO:0000256" key="9">
    <source>
        <dbReference type="SAM" id="Coils"/>
    </source>
</evidence>
<dbReference type="SUPFAM" id="SSF46785">
    <property type="entry name" value="Winged helix' DNA-binding domain"/>
    <property type="match status" value="1"/>
</dbReference>
<dbReference type="AlphaFoldDB" id="S7ZRS6"/>
<proteinExistence type="inferred from homology"/>
<dbReference type="GO" id="GO:0008180">
    <property type="term" value="C:COP9 signalosome"/>
    <property type="evidence" value="ECO:0007669"/>
    <property type="project" value="UniProtKB-KW"/>
</dbReference>
<dbReference type="OrthoDB" id="422427at2759"/>
<evidence type="ECO:0000256" key="4">
    <source>
        <dbReference type="ARBA" id="ARBA00011098"/>
    </source>
</evidence>
<accession>S7ZRS6</accession>
<dbReference type="Pfam" id="PF10602">
    <property type="entry name" value="RPN7"/>
    <property type="match status" value="1"/>
</dbReference>
<feature type="domain" description="PCI" evidence="11">
    <location>
        <begin position="259"/>
        <end position="440"/>
    </location>
</feature>
<feature type="coiled-coil region" evidence="9">
    <location>
        <begin position="139"/>
        <end position="166"/>
    </location>
</feature>
<evidence type="ECO:0000256" key="3">
    <source>
        <dbReference type="ARBA" id="ARBA00008793"/>
    </source>
</evidence>
<protein>
    <recommendedName>
        <fullName evidence="8">COP9 signalosome complex subunit 1</fullName>
    </recommendedName>
</protein>
<dbReference type="Pfam" id="PF01399">
    <property type="entry name" value="PCI"/>
    <property type="match status" value="1"/>
</dbReference>
<dbReference type="STRING" id="933388.S7ZRS6"/>
<dbReference type="InterPro" id="IPR000717">
    <property type="entry name" value="PCI_dom"/>
</dbReference>
<sequence>MDTLPDAFPSQGRSAAQFPSASQSFSFHEQSAAHSSSHNGQSTASEKTEQTPRIKVHDPPKFDLDSYIANYAGRTRFDRLYLIGTSSTALSTEALKLAVAEAKSGKDVARYEKAVRALSEVSPTESEATLDAAWVQRVQRQVQAQSERLEQELRGYKNNLIKESIRMGNEDIGNHYYETGDLVAASKAYNRMREYCTTPNHIISMLFKLINVSVERGDWLAVQSNVHRLRAAQSKPEDRLKSQPKMAAALGLALMHSGSYAEAAKSFLGSDVSLTDTFNEVITANDVAVYGGLCAMASMDRESLRRDVLENSTFRNFLELEPHIRRAIVFFCNSKFRPCLDILESYRTDYLLDLHLQRHVSDLYNSIRTKAIKQYLVPFSRVTLTSMATIFAPEVIGGEAQPTSISSSFVQEIIRLIQKGVLDARIDLENNVLVSNKVDLRDDMQEKTLESLRSFNQEAHMRILRAGVLQAGLEVRGPESERRPRQPQGQSGRGMERPVRGGTRV</sequence>
<comment type="similarity">
    <text evidence="3">Belongs to the CSN1 family.</text>
</comment>
<evidence type="ECO:0000256" key="10">
    <source>
        <dbReference type="SAM" id="MobiDB-lite"/>
    </source>
</evidence>
<evidence type="ECO:0000256" key="5">
    <source>
        <dbReference type="ARBA" id="ARBA00022490"/>
    </source>
</evidence>
<dbReference type="FunFam" id="1.25.40.570:FF:000022">
    <property type="entry name" value="COP9 signalosome complex subunit 1"/>
    <property type="match status" value="1"/>
</dbReference>
<keyword evidence="6" id="KW-0736">Signalosome</keyword>
<dbReference type="InterPro" id="IPR045135">
    <property type="entry name" value="Rpn7_N"/>
</dbReference>
<evidence type="ECO:0000256" key="8">
    <source>
        <dbReference type="ARBA" id="ARBA00067814"/>
    </source>
</evidence>
<dbReference type="PANTHER" id="PTHR14145:SF2">
    <property type="entry name" value="COP9 SIGNALOSOME COMPLEX SUBUNIT 1"/>
    <property type="match status" value="1"/>
</dbReference>
<dbReference type="PANTHER" id="PTHR14145">
    <property type="entry name" value="26S PROTESOME SUBUNIT 6"/>
    <property type="match status" value="1"/>
</dbReference>
<evidence type="ECO:0000259" key="11">
    <source>
        <dbReference type="PROSITE" id="PS50250"/>
    </source>
</evidence>
<dbReference type="InterPro" id="IPR036390">
    <property type="entry name" value="WH_DNA-bd_sf"/>
</dbReference>
<gene>
    <name evidence="12" type="ORF">PDE_06331</name>
</gene>
<dbReference type="HOGENOM" id="CLU_022348_1_1_1"/>
<evidence type="ECO:0000256" key="1">
    <source>
        <dbReference type="ARBA" id="ARBA00004123"/>
    </source>
</evidence>
<feature type="region of interest" description="Disordered" evidence="10">
    <location>
        <begin position="474"/>
        <end position="505"/>
    </location>
</feature>
<name>S7ZRS6_PENO1</name>
<dbReference type="PhylomeDB" id="S7ZRS6"/>
<evidence type="ECO:0000256" key="6">
    <source>
        <dbReference type="ARBA" id="ARBA00022790"/>
    </source>
</evidence>